<reference evidence="2 3" key="1">
    <citation type="submission" date="2016-04" db="EMBL/GenBank/DDBJ databases">
        <title>Complete genome sequence and analysis of deep-sea sediment isolate, Amycolatopsis sp. WP1.</title>
        <authorList>
            <person name="Wang H."/>
            <person name="Chen S."/>
            <person name="Wu Q."/>
        </authorList>
    </citation>
    <scope>NUCLEOTIDE SEQUENCE [LARGE SCALE GENOMIC DNA]</scope>
    <source>
        <strain evidence="2 3">WP1</strain>
    </source>
</reference>
<dbReference type="Gene3D" id="1.20.120.450">
    <property type="entry name" value="dinb family like domain"/>
    <property type="match status" value="1"/>
</dbReference>
<dbReference type="KEGG" id="aab:A4R43_11190"/>
<dbReference type="GO" id="GO:0046872">
    <property type="term" value="F:metal ion binding"/>
    <property type="evidence" value="ECO:0007669"/>
    <property type="project" value="InterPro"/>
</dbReference>
<keyword evidence="3" id="KW-1185">Reference proteome</keyword>
<dbReference type="NCBIfam" id="TIGR03086">
    <property type="entry name" value="TIGR03086 family metal-binding protein"/>
    <property type="match status" value="1"/>
</dbReference>
<dbReference type="InterPro" id="IPR017520">
    <property type="entry name" value="CHP03086"/>
</dbReference>
<organism evidence="2 3">
    <name type="scientific">Amycolatopsis albispora</name>
    <dbReference type="NCBI Taxonomy" id="1804986"/>
    <lineage>
        <taxon>Bacteria</taxon>
        <taxon>Bacillati</taxon>
        <taxon>Actinomycetota</taxon>
        <taxon>Actinomycetes</taxon>
        <taxon>Pseudonocardiales</taxon>
        <taxon>Pseudonocardiaceae</taxon>
        <taxon>Amycolatopsis</taxon>
    </lineage>
</organism>
<gene>
    <name evidence="2" type="ORF">A4R43_11190</name>
</gene>
<name>A0A344L4R8_9PSEU</name>
<dbReference type="InterPro" id="IPR024344">
    <property type="entry name" value="MDMPI_metal-binding"/>
</dbReference>
<accession>A0A344L4R8</accession>
<dbReference type="RefSeq" id="WP_113692292.1">
    <property type="nucleotide sequence ID" value="NZ_CP015163.1"/>
</dbReference>
<feature type="domain" description="Mycothiol-dependent maleylpyruvate isomerase metal-binding" evidence="1">
    <location>
        <begin position="9"/>
        <end position="127"/>
    </location>
</feature>
<dbReference type="OrthoDB" id="5185819at2"/>
<evidence type="ECO:0000259" key="1">
    <source>
        <dbReference type="Pfam" id="PF11716"/>
    </source>
</evidence>
<dbReference type="NCBIfam" id="TIGR03083">
    <property type="entry name" value="maleylpyruvate isomerase family mycothiol-dependent enzyme"/>
    <property type="match status" value="1"/>
</dbReference>
<dbReference type="EMBL" id="CP015163">
    <property type="protein sequence ID" value="AXB43042.1"/>
    <property type="molecule type" value="Genomic_DNA"/>
</dbReference>
<evidence type="ECO:0000313" key="3">
    <source>
        <dbReference type="Proteomes" id="UP000250434"/>
    </source>
</evidence>
<sequence>MDFLDAHAEALRGFDDLVHRIGRDQWADPTPCTEWTVRDLLGHLVYEQLWAPDLLGGATVEQVGDRYDGDQLGDDPVRRWETASRAARRAFEQATRETVHVSFGEIPLEDYGWQMTGDLAVHGWDLAVGIGADYRIGDELAEDLLAELGPQVSGWQGGGIFAEPVDVGSDATPSDRLVALLGRDPGLTRARL</sequence>
<dbReference type="AlphaFoldDB" id="A0A344L4R8"/>
<dbReference type="InterPro" id="IPR017517">
    <property type="entry name" value="Maleyloyr_isom"/>
</dbReference>
<dbReference type="Pfam" id="PF11716">
    <property type="entry name" value="MDMPI_N"/>
    <property type="match status" value="1"/>
</dbReference>
<dbReference type="SUPFAM" id="SSF109854">
    <property type="entry name" value="DinB/YfiT-like putative metalloenzymes"/>
    <property type="match status" value="1"/>
</dbReference>
<evidence type="ECO:0000313" key="2">
    <source>
        <dbReference type="EMBL" id="AXB43042.1"/>
    </source>
</evidence>
<dbReference type="InterPro" id="IPR034660">
    <property type="entry name" value="DinB/YfiT-like"/>
</dbReference>
<protein>
    <submittedName>
        <fullName evidence="2">TIGR03086 family protein</fullName>
    </submittedName>
</protein>
<proteinExistence type="predicted"/>
<dbReference type="Proteomes" id="UP000250434">
    <property type="component" value="Chromosome"/>
</dbReference>